<dbReference type="CDD" id="cd06173">
    <property type="entry name" value="MFS_MefA_like"/>
    <property type="match status" value="1"/>
</dbReference>
<dbReference type="PANTHER" id="PTHR23513:SF6">
    <property type="entry name" value="MAJOR FACILITATOR SUPERFAMILY ASSOCIATED DOMAIN-CONTAINING PROTEIN"/>
    <property type="match status" value="1"/>
</dbReference>
<evidence type="ECO:0000256" key="4">
    <source>
        <dbReference type="ARBA" id="ARBA00022989"/>
    </source>
</evidence>
<proteinExistence type="predicted"/>
<feature type="transmembrane region" description="Helical" evidence="7">
    <location>
        <begin position="310"/>
        <end position="332"/>
    </location>
</feature>
<evidence type="ECO:0000256" key="7">
    <source>
        <dbReference type="SAM" id="Phobius"/>
    </source>
</evidence>
<reference evidence="8" key="1">
    <citation type="submission" date="2021-04" db="EMBL/GenBank/DDBJ databases">
        <title>Genome based classification of Actinospica acidithermotolerans sp. nov., an actinobacterium isolated from an Indonesian hot spring.</title>
        <authorList>
            <person name="Kusuma A.B."/>
            <person name="Putra K.E."/>
            <person name="Nafisah S."/>
            <person name="Loh J."/>
            <person name="Nouioui I."/>
            <person name="Goodfellow M."/>
        </authorList>
    </citation>
    <scope>NUCLEOTIDE SEQUENCE</scope>
    <source>
        <strain evidence="8">MGRD01-02</strain>
    </source>
</reference>
<keyword evidence="3 7" id="KW-0812">Transmembrane</keyword>
<keyword evidence="4 7" id="KW-1133">Transmembrane helix</keyword>
<dbReference type="GO" id="GO:0022857">
    <property type="term" value="F:transmembrane transporter activity"/>
    <property type="evidence" value="ECO:0007669"/>
    <property type="project" value="InterPro"/>
</dbReference>
<evidence type="ECO:0000313" key="9">
    <source>
        <dbReference type="Proteomes" id="UP000676325"/>
    </source>
</evidence>
<comment type="caution">
    <text evidence="8">The sequence shown here is derived from an EMBL/GenBank/DDBJ whole genome shotgun (WGS) entry which is preliminary data.</text>
</comment>
<dbReference type="InterPro" id="IPR011701">
    <property type="entry name" value="MFS"/>
</dbReference>
<evidence type="ECO:0000256" key="1">
    <source>
        <dbReference type="ARBA" id="ARBA00004651"/>
    </source>
</evidence>
<feature type="compositionally biased region" description="Basic and acidic residues" evidence="6">
    <location>
        <begin position="169"/>
        <end position="186"/>
    </location>
</feature>
<feature type="transmembrane region" description="Helical" evidence="7">
    <location>
        <begin position="353"/>
        <end position="373"/>
    </location>
</feature>
<dbReference type="SUPFAM" id="SSF103473">
    <property type="entry name" value="MFS general substrate transporter"/>
    <property type="match status" value="1"/>
</dbReference>
<accession>A0A941INZ5</accession>
<dbReference type="PANTHER" id="PTHR23513">
    <property type="entry name" value="INTEGRAL MEMBRANE EFFLUX PROTEIN-RELATED"/>
    <property type="match status" value="1"/>
</dbReference>
<name>A0A941INZ5_9ACTN</name>
<gene>
    <name evidence="8" type="ORF">KDK95_34630</name>
</gene>
<dbReference type="GO" id="GO:0005886">
    <property type="term" value="C:plasma membrane"/>
    <property type="evidence" value="ECO:0007669"/>
    <property type="project" value="UniProtKB-SubCell"/>
</dbReference>
<feature type="region of interest" description="Disordered" evidence="6">
    <location>
        <begin position="405"/>
        <end position="444"/>
    </location>
</feature>
<evidence type="ECO:0000256" key="6">
    <source>
        <dbReference type="SAM" id="MobiDB-lite"/>
    </source>
</evidence>
<evidence type="ECO:0000256" key="5">
    <source>
        <dbReference type="ARBA" id="ARBA00023136"/>
    </source>
</evidence>
<dbReference type="RefSeq" id="WP_212522584.1">
    <property type="nucleotide sequence ID" value="NZ_JAGSOH010000273.1"/>
</dbReference>
<sequence length="444" mass="44882">MALIGVPLLAVLYLHATTFEVGALAAAGYLPWLLIGLAAGAWVDRLRPRPLMIACDVASAALYASVPAAYAFGVLGIGQLLVVQLLAGAAAVVFSTAYQVNLPSLVTADELAEGNAKLQASSSAAALGGRGLAGVAAQGVGATASLAFNAVSFLVSAFCLMAIGSPESRPPEAESRSPETESRPPEAELPPPKGPRVRRSSTLRRDVADGMAFVFGDPYLRPLTIFVGLANFALDGLAALVVVFLVRVVGASAAVTGLLAALPGLGGLLGASVARPVVARVGSARGLLLATVGALPFALLIPLAGHGAGLALYVVGTLIAASGVTVGSIILATFRQSYCLPGMLGRVTGTMRFLTFGVGPFGALFGGALGTWLGARDALWIVLGVLALAGTPLLGRTFVPRRDLPGAPRDGRLDAGDQSVWQGDETDERGPAKSGMGRGSSTGA</sequence>
<feature type="transmembrane region" description="Helical" evidence="7">
    <location>
        <begin position="77"/>
        <end position="98"/>
    </location>
</feature>
<feature type="transmembrane region" description="Helical" evidence="7">
    <location>
        <begin position="379"/>
        <end position="399"/>
    </location>
</feature>
<dbReference type="Proteomes" id="UP000676325">
    <property type="component" value="Unassembled WGS sequence"/>
</dbReference>
<feature type="compositionally biased region" description="Basic and acidic residues" evidence="6">
    <location>
        <begin position="405"/>
        <end position="415"/>
    </location>
</feature>
<evidence type="ECO:0000313" key="8">
    <source>
        <dbReference type="EMBL" id="MBR7831478.1"/>
    </source>
</evidence>
<feature type="region of interest" description="Disordered" evidence="6">
    <location>
        <begin position="166"/>
        <end position="201"/>
    </location>
</feature>
<comment type="subcellular location">
    <subcellularLocation>
        <location evidence="1">Cell membrane</location>
        <topology evidence="1">Multi-pass membrane protein</topology>
    </subcellularLocation>
</comment>
<feature type="transmembrane region" description="Helical" evidence="7">
    <location>
        <begin position="252"/>
        <end position="274"/>
    </location>
</feature>
<evidence type="ECO:0000256" key="3">
    <source>
        <dbReference type="ARBA" id="ARBA00022692"/>
    </source>
</evidence>
<dbReference type="InterPro" id="IPR036259">
    <property type="entry name" value="MFS_trans_sf"/>
</dbReference>
<keyword evidence="5 7" id="KW-0472">Membrane</keyword>
<keyword evidence="2" id="KW-1003">Cell membrane</keyword>
<protein>
    <submittedName>
        <fullName evidence="8">MFS transporter</fullName>
    </submittedName>
</protein>
<feature type="transmembrane region" description="Helical" evidence="7">
    <location>
        <begin position="223"/>
        <end position="246"/>
    </location>
</feature>
<evidence type="ECO:0000256" key="2">
    <source>
        <dbReference type="ARBA" id="ARBA00022475"/>
    </source>
</evidence>
<dbReference type="AlphaFoldDB" id="A0A941INZ5"/>
<feature type="non-terminal residue" evidence="8">
    <location>
        <position position="1"/>
    </location>
</feature>
<keyword evidence="9" id="KW-1185">Reference proteome</keyword>
<organism evidence="8 9">
    <name type="scientific">Actinospica acidithermotolerans</name>
    <dbReference type="NCBI Taxonomy" id="2828514"/>
    <lineage>
        <taxon>Bacteria</taxon>
        <taxon>Bacillati</taxon>
        <taxon>Actinomycetota</taxon>
        <taxon>Actinomycetes</taxon>
        <taxon>Catenulisporales</taxon>
        <taxon>Actinospicaceae</taxon>
        <taxon>Actinospica</taxon>
    </lineage>
</organism>
<dbReference type="Pfam" id="PF07690">
    <property type="entry name" value="MFS_1"/>
    <property type="match status" value="1"/>
</dbReference>
<dbReference type="EMBL" id="JAGSOH010000273">
    <property type="protein sequence ID" value="MBR7831478.1"/>
    <property type="molecule type" value="Genomic_DNA"/>
</dbReference>
<dbReference type="Gene3D" id="1.20.1250.20">
    <property type="entry name" value="MFS general substrate transporter like domains"/>
    <property type="match status" value="1"/>
</dbReference>
<feature type="transmembrane region" description="Helical" evidence="7">
    <location>
        <begin position="26"/>
        <end position="43"/>
    </location>
</feature>
<feature type="transmembrane region" description="Helical" evidence="7">
    <location>
        <begin position="286"/>
        <end position="304"/>
    </location>
</feature>